<accession>A0A168F761</accession>
<protein>
    <submittedName>
        <fullName evidence="1">Uncharacterized protein</fullName>
    </submittedName>
</protein>
<sequence length="61" mass="7497">MEKLLHTHEYENEKEEIIRQFVDNEGVIVEQYKLELRWVKEDQFVYVGSRDHRYGEGTQRV</sequence>
<dbReference type="EMBL" id="LVJH01000058">
    <property type="protein sequence ID" value="OAB35928.1"/>
    <property type="molecule type" value="Genomic_DNA"/>
</dbReference>
<dbReference type="AlphaFoldDB" id="A0A168F761"/>
<dbReference type="STRING" id="494026.PGLA_21095"/>
<evidence type="ECO:0000313" key="1">
    <source>
        <dbReference type="EMBL" id="OAB35928.1"/>
    </source>
</evidence>
<dbReference type="RefSeq" id="WP_068536672.1">
    <property type="nucleotide sequence ID" value="NZ_LVJH01000058.1"/>
</dbReference>
<organism evidence="1 2">
    <name type="scientific">Paenibacillus glacialis</name>
    <dbReference type="NCBI Taxonomy" id="494026"/>
    <lineage>
        <taxon>Bacteria</taxon>
        <taxon>Bacillati</taxon>
        <taxon>Bacillota</taxon>
        <taxon>Bacilli</taxon>
        <taxon>Bacillales</taxon>
        <taxon>Paenibacillaceae</taxon>
        <taxon>Paenibacillus</taxon>
    </lineage>
</organism>
<comment type="caution">
    <text evidence="1">The sequence shown here is derived from an EMBL/GenBank/DDBJ whole genome shotgun (WGS) entry which is preliminary data.</text>
</comment>
<keyword evidence="2" id="KW-1185">Reference proteome</keyword>
<proteinExistence type="predicted"/>
<dbReference type="Proteomes" id="UP000076967">
    <property type="component" value="Unassembled WGS sequence"/>
</dbReference>
<dbReference type="OrthoDB" id="9758052at2"/>
<name>A0A168F761_9BACL</name>
<evidence type="ECO:0000313" key="2">
    <source>
        <dbReference type="Proteomes" id="UP000076967"/>
    </source>
</evidence>
<gene>
    <name evidence="1" type="ORF">PGLA_21095</name>
</gene>
<reference evidence="1 2" key="1">
    <citation type="submission" date="2016-03" db="EMBL/GenBank/DDBJ databases">
        <title>Draft genome sequence of Paenibacillus glacialis DSM 22343.</title>
        <authorList>
            <person name="Shin S.-K."/>
            <person name="Yi H."/>
        </authorList>
    </citation>
    <scope>NUCLEOTIDE SEQUENCE [LARGE SCALE GENOMIC DNA]</scope>
    <source>
        <strain evidence="1 2">DSM 22343</strain>
    </source>
</reference>